<protein>
    <submittedName>
        <fullName evidence="1">Uncharacterized protein</fullName>
    </submittedName>
</protein>
<keyword evidence="2" id="KW-1185">Reference proteome</keyword>
<organism evidence="1 2">
    <name type="scientific">Neophaeococcomyces mojaviensis</name>
    <dbReference type="NCBI Taxonomy" id="3383035"/>
    <lineage>
        <taxon>Eukaryota</taxon>
        <taxon>Fungi</taxon>
        <taxon>Dikarya</taxon>
        <taxon>Ascomycota</taxon>
        <taxon>Pezizomycotina</taxon>
        <taxon>Eurotiomycetes</taxon>
        <taxon>Chaetothyriomycetidae</taxon>
        <taxon>Chaetothyriales</taxon>
        <taxon>Chaetothyriales incertae sedis</taxon>
        <taxon>Neophaeococcomyces</taxon>
    </lineage>
</organism>
<gene>
    <name evidence="1" type="ORF">H2198_001657</name>
</gene>
<proteinExistence type="predicted"/>
<evidence type="ECO:0000313" key="2">
    <source>
        <dbReference type="Proteomes" id="UP001172386"/>
    </source>
</evidence>
<evidence type="ECO:0000313" key="1">
    <source>
        <dbReference type="EMBL" id="KAJ9661905.1"/>
    </source>
</evidence>
<dbReference type="Proteomes" id="UP001172386">
    <property type="component" value="Unassembled WGS sequence"/>
</dbReference>
<reference evidence="1" key="1">
    <citation type="submission" date="2022-10" db="EMBL/GenBank/DDBJ databases">
        <title>Culturing micro-colonial fungi from biological soil crusts in the Mojave desert and describing Neophaeococcomyces mojavensis, and introducing the new genera and species Taxawa tesnikishii.</title>
        <authorList>
            <person name="Kurbessoian T."/>
            <person name="Stajich J.E."/>
        </authorList>
    </citation>
    <scope>NUCLEOTIDE SEQUENCE</scope>
    <source>
        <strain evidence="1">JES_112</strain>
    </source>
</reference>
<name>A0ACC3AGS8_9EURO</name>
<accession>A0ACC3AGS8</accession>
<comment type="caution">
    <text evidence="1">The sequence shown here is derived from an EMBL/GenBank/DDBJ whole genome shotgun (WGS) entry which is preliminary data.</text>
</comment>
<dbReference type="EMBL" id="JAPDRQ010000019">
    <property type="protein sequence ID" value="KAJ9661905.1"/>
    <property type="molecule type" value="Genomic_DNA"/>
</dbReference>
<sequence>MAYLKIFKIPESILLSSPSSNASVSNDHTTYFGLTPNIWHKVFLNLPILDRANLSIAAKPLARLAASKNLLVVNLFDLSELSLRNTVTGTSSEIIKLEVRPGTGSTEYNNMIPCLSMDTLYPGGTKNGQILFGLRVGSDFTKVQVPELGGDPSWCVLKKDFQGLGWFYSSAAKLIIAAQIRHRLHDLITLHFAMELGQRVLNQHVCEGHSENSCKRNKADKKKHAKAERAREQKCKALDVIVKKERALLLRWIAENKERLVVEQGPMPLAPEFEETEESLRIFED</sequence>